<dbReference type="Pfam" id="PF00595">
    <property type="entry name" value="PDZ"/>
    <property type="match status" value="2"/>
</dbReference>
<dbReference type="EMBL" id="LR903395">
    <property type="protein sequence ID" value="CAD7251848.1"/>
    <property type="molecule type" value="Genomic_DNA"/>
</dbReference>
<dbReference type="OrthoDB" id="438726at2759"/>
<name>A0A7R9AD27_9CRUS</name>
<dbReference type="Gene3D" id="2.30.42.10">
    <property type="match status" value="2"/>
</dbReference>
<feature type="domain" description="PDZ" evidence="2">
    <location>
        <begin position="151"/>
        <end position="217"/>
    </location>
</feature>
<organism evidence="3">
    <name type="scientific">Darwinula stevensoni</name>
    <dbReference type="NCBI Taxonomy" id="69355"/>
    <lineage>
        <taxon>Eukaryota</taxon>
        <taxon>Metazoa</taxon>
        <taxon>Ecdysozoa</taxon>
        <taxon>Arthropoda</taxon>
        <taxon>Crustacea</taxon>
        <taxon>Oligostraca</taxon>
        <taxon>Ostracoda</taxon>
        <taxon>Podocopa</taxon>
        <taxon>Podocopida</taxon>
        <taxon>Darwinulocopina</taxon>
        <taxon>Darwinuloidea</taxon>
        <taxon>Darwinulidae</taxon>
        <taxon>Darwinula</taxon>
    </lineage>
</organism>
<feature type="compositionally biased region" description="Basic and acidic residues" evidence="1">
    <location>
        <begin position="250"/>
        <end position="262"/>
    </location>
</feature>
<proteinExistence type="predicted"/>
<evidence type="ECO:0000256" key="1">
    <source>
        <dbReference type="SAM" id="MobiDB-lite"/>
    </source>
</evidence>
<dbReference type="EMBL" id="CAJPEV010003878">
    <property type="protein sequence ID" value="CAG0900723.1"/>
    <property type="molecule type" value="Genomic_DNA"/>
</dbReference>
<dbReference type="AlphaFoldDB" id="A0A7R9AD27"/>
<dbReference type="InterPro" id="IPR036034">
    <property type="entry name" value="PDZ_sf"/>
</dbReference>
<feature type="compositionally biased region" description="Polar residues" evidence="1">
    <location>
        <begin position="443"/>
        <end position="452"/>
    </location>
</feature>
<dbReference type="InterPro" id="IPR051342">
    <property type="entry name" value="PDZ_scaffold"/>
</dbReference>
<feature type="region of interest" description="Disordered" evidence="1">
    <location>
        <begin position="232"/>
        <end position="262"/>
    </location>
</feature>
<dbReference type="CDD" id="cd00136">
    <property type="entry name" value="PDZ_canonical"/>
    <property type="match status" value="1"/>
</dbReference>
<dbReference type="InterPro" id="IPR001478">
    <property type="entry name" value="PDZ"/>
</dbReference>
<evidence type="ECO:0000259" key="2">
    <source>
        <dbReference type="PROSITE" id="PS50106"/>
    </source>
</evidence>
<dbReference type="PROSITE" id="PS50106">
    <property type="entry name" value="PDZ"/>
    <property type="match status" value="2"/>
</dbReference>
<feature type="region of interest" description="Disordered" evidence="1">
    <location>
        <begin position="422"/>
        <end position="452"/>
    </location>
</feature>
<keyword evidence="4" id="KW-1185">Reference proteome</keyword>
<evidence type="ECO:0000313" key="3">
    <source>
        <dbReference type="EMBL" id="CAD7251848.1"/>
    </source>
</evidence>
<protein>
    <recommendedName>
        <fullName evidence="2">PDZ domain-containing protein</fullName>
    </recommendedName>
</protein>
<reference evidence="3" key="1">
    <citation type="submission" date="2020-11" db="EMBL/GenBank/DDBJ databases">
        <authorList>
            <person name="Tran Van P."/>
        </authorList>
    </citation>
    <scope>NUCLEOTIDE SEQUENCE</scope>
</reference>
<dbReference type="PANTHER" id="PTHR19964:SF89">
    <property type="entry name" value="INACTIVATION-NO-AFTER-POTENTIAL D PROTEIN-LIKE PROTEIN"/>
    <property type="match status" value="1"/>
</dbReference>
<dbReference type="SMART" id="SM00228">
    <property type="entry name" value="PDZ"/>
    <property type="match status" value="2"/>
</dbReference>
<accession>A0A7R9AD27</accession>
<dbReference type="SUPFAM" id="SSF50156">
    <property type="entry name" value="PDZ domain-like"/>
    <property type="match status" value="2"/>
</dbReference>
<evidence type="ECO:0000313" key="4">
    <source>
        <dbReference type="Proteomes" id="UP000677054"/>
    </source>
</evidence>
<sequence length="452" mass="51065">MGPLSSQNGDPRALYKGGKHFDSLQTVPLGSIQDFRDTPIVLKKEDKELGIEIVGGSDSHLIQRKKIQKKKAVQNAVCVSSVREGGSAYRDGRLQRGDILLAVNGTDLRRKSHDEAIQALQEASSPVKLIVLRENPHLMFTTDEEPTRFVTVQLRKHVVTERLGLSLMSGREGKGIFVTWVEPGSPASRNGRILQGDLLMEINGQDIRRLPYDDVIRKYSWYHHPDTHTRKRIVHESDTDDTPSQWSGRVAERSRSGNETDAKCDERFTQMSANFRFRRMNETEAERSERQARDVAACIVPRTGETEEDRERLDVNARRVVARSNCTVSVLMCLKQLKWSSFAWAPKRPSAKLTNTIHGRLRDAAVVSRVPNIRVAKWSCHSEQHWRSGEVQVESEGEVVLLLGRVPSQAMTIQQWARSPSTFGDLSNSSTRDRSYTWAGNPLHSTQPNNIE</sequence>
<gene>
    <name evidence="3" type="ORF">DSTB1V02_LOCUS11610</name>
</gene>
<dbReference type="PANTHER" id="PTHR19964">
    <property type="entry name" value="MULTIPLE PDZ DOMAIN PROTEIN"/>
    <property type="match status" value="1"/>
</dbReference>
<dbReference type="Proteomes" id="UP000677054">
    <property type="component" value="Unassembled WGS sequence"/>
</dbReference>
<feature type="domain" description="PDZ" evidence="2">
    <location>
        <begin position="39"/>
        <end position="135"/>
    </location>
</feature>